<proteinExistence type="predicted"/>
<protein>
    <submittedName>
        <fullName evidence="1">Uncharacterized protein</fullName>
    </submittedName>
</protein>
<gene>
    <name evidence="1" type="ORF">Nepgr_001491</name>
</gene>
<dbReference type="AlphaFoldDB" id="A0AAD3P5A2"/>
<evidence type="ECO:0000313" key="2">
    <source>
        <dbReference type="Proteomes" id="UP001279734"/>
    </source>
</evidence>
<evidence type="ECO:0000313" key="1">
    <source>
        <dbReference type="EMBL" id="GMG99651.1"/>
    </source>
</evidence>
<name>A0AAD3P5A2_NEPGR</name>
<dbReference type="EMBL" id="BSYO01000001">
    <property type="protein sequence ID" value="GMG99651.1"/>
    <property type="molecule type" value="Genomic_DNA"/>
</dbReference>
<sequence length="102" mass="11520">MGKTIIYLFYSLLCTLAYGIHGFHVKLLQRDLVDTRPFPKNLTLEERYKRFVKLFDARILHLRLIRGGRNTSGGATLGMIKPQVHVIFGNVVLVQVAVGTPP</sequence>
<comment type="caution">
    <text evidence="1">The sequence shown here is derived from an EMBL/GenBank/DDBJ whole genome shotgun (WGS) entry which is preliminary data.</text>
</comment>
<reference evidence="1" key="1">
    <citation type="submission" date="2023-05" db="EMBL/GenBank/DDBJ databases">
        <title>Nepenthes gracilis genome sequencing.</title>
        <authorList>
            <person name="Fukushima K."/>
        </authorList>
    </citation>
    <scope>NUCLEOTIDE SEQUENCE</scope>
    <source>
        <strain evidence="1">SING2019-196</strain>
    </source>
</reference>
<keyword evidence="2" id="KW-1185">Reference proteome</keyword>
<accession>A0AAD3P5A2</accession>
<dbReference type="Proteomes" id="UP001279734">
    <property type="component" value="Unassembled WGS sequence"/>
</dbReference>
<organism evidence="1 2">
    <name type="scientific">Nepenthes gracilis</name>
    <name type="common">Slender pitcher plant</name>
    <dbReference type="NCBI Taxonomy" id="150966"/>
    <lineage>
        <taxon>Eukaryota</taxon>
        <taxon>Viridiplantae</taxon>
        <taxon>Streptophyta</taxon>
        <taxon>Embryophyta</taxon>
        <taxon>Tracheophyta</taxon>
        <taxon>Spermatophyta</taxon>
        <taxon>Magnoliopsida</taxon>
        <taxon>eudicotyledons</taxon>
        <taxon>Gunneridae</taxon>
        <taxon>Pentapetalae</taxon>
        <taxon>Caryophyllales</taxon>
        <taxon>Nepenthaceae</taxon>
        <taxon>Nepenthes</taxon>
    </lineage>
</organism>